<organism evidence="1 2">
    <name type="scientific">Mycetomoellerius zeteki</name>
    <dbReference type="NCBI Taxonomy" id="64791"/>
    <lineage>
        <taxon>Eukaryota</taxon>
        <taxon>Metazoa</taxon>
        <taxon>Ecdysozoa</taxon>
        <taxon>Arthropoda</taxon>
        <taxon>Hexapoda</taxon>
        <taxon>Insecta</taxon>
        <taxon>Pterygota</taxon>
        <taxon>Neoptera</taxon>
        <taxon>Endopterygota</taxon>
        <taxon>Hymenoptera</taxon>
        <taxon>Apocrita</taxon>
        <taxon>Aculeata</taxon>
        <taxon>Formicoidea</taxon>
        <taxon>Formicidae</taxon>
        <taxon>Myrmicinae</taxon>
        <taxon>Mycetomoellerius</taxon>
    </lineage>
</organism>
<dbReference type="AlphaFoldDB" id="A0A151XFL0"/>
<gene>
    <name evidence="1" type="ORF">ALC60_01905</name>
</gene>
<dbReference type="EMBL" id="KQ982194">
    <property type="protein sequence ID" value="KYQ59070.1"/>
    <property type="molecule type" value="Genomic_DNA"/>
</dbReference>
<accession>A0A151XFL0</accession>
<dbReference type="Proteomes" id="UP000075809">
    <property type="component" value="Unassembled WGS sequence"/>
</dbReference>
<reference evidence="1 2" key="1">
    <citation type="submission" date="2015-09" db="EMBL/GenBank/DDBJ databases">
        <title>Trachymyrmex zeteki WGS genome.</title>
        <authorList>
            <person name="Nygaard S."/>
            <person name="Hu H."/>
            <person name="Boomsma J."/>
            <person name="Zhang G."/>
        </authorList>
    </citation>
    <scope>NUCLEOTIDE SEQUENCE [LARGE SCALE GENOMIC DNA]</scope>
    <source>
        <strain evidence="1">Tzet28-1</strain>
        <tissue evidence="1">Whole body</tissue>
    </source>
</reference>
<evidence type="ECO:0000313" key="2">
    <source>
        <dbReference type="Proteomes" id="UP000075809"/>
    </source>
</evidence>
<evidence type="ECO:0000313" key="1">
    <source>
        <dbReference type="EMBL" id="KYQ59070.1"/>
    </source>
</evidence>
<name>A0A151XFL0_9HYME</name>
<keyword evidence="2" id="KW-1185">Reference proteome</keyword>
<proteinExistence type="predicted"/>
<sequence>MISLQVFYSQHVDINPWRVEQSPCEWVPDTGLIFPEWLIRSGHQIHRCVIISRLSVQSESRTVLVYTVETTALLEFVPRAARHG</sequence>
<protein>
    <submittedName>
        <fullName evidence="1">Uncharacterized protein</fullName>
    </submittedName>
</protein>